<keyword evidence="2" id="KW-1185">Reference proteome</keyword>
<dbReference type="RefSeq" id="XP_039246650.1">
    <property type="nucleotide sequence ID" value="XM_039390716.1"/>
</dbReference>
<feature type="compositionally biased region" description="Low complexity" evidence="1">
    <location>
        <begin position="344"/>
        <end position="361"/>
    </location>
</feature>
<evidence type="ECO:0000313" key="2">
    <source>
        <dbReference type="Proteomes" id="UP000504627"/>
    </source>
</evidence>
<dbReference type="InParanoid" id="A0A7R5L711"/>
<name>A0A7R5L711_9PASS</name>
<gene>
    <name evidence="3" type="primary">LOC113999107</name>
</gene>
<dbReference type="AlphaFoldDB" id="A0A7R5L711"/>
<feature type="region of interest" description="Disordered" evidence="1">
    <location>
        <begin position="235"/>
        <end position="399"/>
    </location>
</feature>
<feature type="compositionally biased region" description="Low complexity" evidence="1">
    <location>
        <begin position="297"/>
        <end position="311"/>
    </location>
</feature>
<accession>A0A7R5L711</accession>
<proteinExistence type="predicted"/>
<evidence type="ECO:0000256" key="1">
    <source>
        <dbReference type="SAM" id="MobiDB-lite"/>
    </source>
</evidence>
<sequence>MRAEVRRMDQALGGAQEAALRLEELLRAGQSHLWVERHRGAELRLLGAELAPEGLQGLQGALRVPRDRPHRTRAELSAAMAMGAEPEVLASIRSLCMSREGEEFLEPRPPTRDPQELRKDWLEKAEAELGRYHPEEVLWALEALANHSTRMLRASPAPSPEAPPTTKELIQEGCMLVGGIWGSLPPLIFQLNQLQRNLNELVPKLGGDPNIRLALTRAYLGGVRGSLTRRVQELRGGLGDPQTPPGGAPAAPAAGEAQSAPAAAAAAAPQRCHQGAPSAAADPAGTGPFGGRGGARLGPSPAGEGGASPAPLTGSTGRAPPPPGPLPPRLSEAEPGIGPRAGGTSPPSTSRPRPPAASRSPIGWSAGGGRYCPWPRPHRKKGRSQRSPAHEGGEGSGCQ</sequence>
<feature type="compositionally biased region" description="Pro residues" evidence="1">
    <location>
        <begin position="319"/>
        <end position="328"/>
    </location>
</feature>
<feature type="compositionally biased region" description="Low complexity" evidence="1">
    <location>
        <begin position="248"/>
        <end position="270"/>
    </location>
</feature>
<dbReference type="GeneID" id="113999107"/>
<dbReference type="Proteomes" id="UP000504627">
    <property type="component" value="Unplaced"/>
</dbReference>
<reference evidence="3" key="1">
    <citation type="submission" date="2025-08" db="UniProtKB">
        <authorList>
            <consortium name="RefSeq"/>
        </authorList>
    </citation>
    <scope>IDENTIFICATION</scope>
    <source>
        <tissue evidence="3">Muscle</tissue>
    </source>
</reference>
<organism evidence="2 3">
    <name type="scientific">Pipra filicauda</name>
    <name type="common">Wire-tailed manakin</name>
    <dbReference type="NCBI Taxonomy" id="649802"/>
    <lineage>
        <taxon>Eukaryota</taxon>
        <taxon>Metazoa</taxon>
        <taxon>Chordata</taxon>
        <taxon>Craniata</taxon>
        <taxon>Vertebrata</taxon>
        <taxon>Euteleostomi</taxon>
        <taxon>Archelosauria</taxon>
        <taxon>Archosauria</taxon>
        <taxon>Dinosauria</taxon>
        <taxon>Saurischia</taxon>
        <taxon>Theropoda</taxon>
        <taxon>Coelurosauria</taxon>
        <taxon>Aves</taxon>
        <taxon>Neognathae</taxon>
        <taxon>Neoaves</taxon>
        <taxon>Telluraves</taxon>
        <taxon>Australaves</taxon>
        <taxon>Passeriformes</taxon>
        <taxon>Pipridae</taxon>
        <taxon>Pipra</taxon>
    </lineage>
</organism>
<feature type="compositionally biased region" description="Gly residues" evidence="1">
    <location>
        <begin position="287"/>
        <end position="296"/>
    </location>
</feature>
<protein>
    <submittedName>
        <fullName evidence="3">Proline-rich protein 12-like</fullName>
    </submittedName>
</protein>
<evidence type="ECO:0000313" key="3">
    <source>
        <dbReference type="RefSeq" id="XP_039246650.1"/>
    </source>
</evidence>